<feature type="transmembrane region" description="Helical" evidence="8">
    <location>
        <begin position="151"/>
        <end position="171"/>
    </location>
</feature>
<dbReference type="CDD" id="cd06261">
    <property type="entry name" value="TM_PBP2"/>
    <property type="match status" value="1"/>
</dbReference>
<dbReference type="KEGG" id="txy:Thexy_1079"/>
<evidence type="ECO:0000259" key="10">
    <source>
        <dbReference type="PROSITE" id="PS50928"/>
    </source>
</evidence>
<dbReference type="GO" id="GO:0005315">
    <property type="term" value="F:phosphate transmembrane transporter activity"/>
    <property type="evidence" value="ECO:0007669"/>
    <property type="project" value="InterPro"/>
</dbReference>
<dbReference type="Gene3D" id="1.10.3720.10">
    <property type="entry name" value="MetI-like"/>
    <property type="match status" value="1"/>
</dbReference>
<feature type="domain" description="ABC transmembrane type-1" evidence="10">
    <location>
        <begin position="81"/>
        <end position="291"/>
    </location>
</feature>
<feature type="transmembrane region" description="Helical" evidence="8">
    <location>
        <begin position="20"/>
        <end position="39"/>
    </location>
</feature>
<dbReference type="InterPro" id="IPR051124">
    <property type="entry name" value="Phosphate_Transport_Permease"/>
</dbReference>
<comment type="subcellular location">
    <subcellularLocation>
        <location evidence="1 8">Cell membrane</location>
        <topology evidence="1 8">Multi-pass membrane protein</topology>
    </subcellularLocation>
</comment>
<feature type="transmembrane region" description="Helical" evidence="8">
    <location>
        <begin position="272"/>
        <end position="295"/>
    </location>
</feature>
<accession>F6BKI0</accession>
<comment type="function">
    <text evidence="9">Part of the binding-protein-dependent transport system for phosphate; probably responsible for the translocation of the substrate across the membrane.</text>
</comment>
<dbReference type="GO" id="GO:0005886">
    <property type="term" value="C:plasma membrane"/>
    <property type="evidence" value="ECO:0007669"/>
    <property type="project" value="UniProtKB-SubCell"/>
</dbReference>
<evidence type="ECO:0000256" key="2">
    <source>
        <dbReference type="ARBA" id="ARBA00007069"/>
    </source>
</evidence>
<feature type="transmembrane region" description="Helical" evidence="8">
    <location>
        <begin position="212"/>
        <end position="235"/>
    </location>
</feature>
<dbReference type="PANTHER" id="PTHR30425:SF2">
    <property type="entry name" value="ABC TRANSPORTER PERMEASE PROTEIN YQGH-RELATED"/>
    <property type="match status" value="1"/>
</dbReference>
<name>F6BKI0_THEXL</name>
<feature type="transmembrane region" description="Helical" evidence="8">
    <location>
        <begin position="80"/>
        <end position="104"/>
    </location>
</feature>
<keyword evidence="3 8" id="KW-0813">Transport</keyword>
<evidence type="ECO:0000256" key="5">
    <source>
        <dbReference type="ARBA" id="ARBA00022692"/>
    </source>
</evidence>
<comment type="similarity">
    <text evidence="2 9">Belongs to the binding-protein-dependent transport system permease family. CysTW subfamily.</text>
</comment>
<evidence type="ECO:0000313" key="11">
    <source>
        <dbReference type="EMBL" id="AEF17112.1"/>
    </source>
</evidence>
<sequence length="301" mass="32749">MSEKYDKRRKVFDKIGKTYAFICAFLLIVITVSIFYFVATKGLSTFIVDKRSVSEFLFGTTWKPYRPNSQGGPAVGSLQFILGSVFVSVFAILISTPLSISAAIFMVEIAKKLGKNLLQPAMEIFVGIPSVVYGWIGLTVLVPFISKHIGGLGFSLLAGILVLTIMVLPTITSVSTDAIKSLPWEIREASYALGATRWQTIRRVILPAAKSGILTAVVLGLARAFGEALAVQMVIGNSPAIPLSFLQPMSTITSIITMDMANTVTGSTWNNALWSLALLLLLISFGFILIIRLVGRRSMYK</sequence>
<evidence type="ECO:0000256" key="8">
    <source>
        <dbReference type="RuleBase" id="RU363032"/>
    </source>
</evidence>
<dbReference type="SUPFAM" id="SSF161098">
    <property type="entry name" value="MetI-like"/>
    <property type="match status" value="1"/>
</dbReference>
<dbReference type="AlphaFoldDB" id="F6BKI0"/>
<dbReference type="InterPro" id="IPR035906">
    <property type="entry name" value="MetI-like_sf"/>
</dbReference>
<dbReference type="InterPro" id="IPR011864">
    <property type="entry name" value="Phosphate_PstC"/>
</dbReference>
<dbReference type="Proteomes" id="UP000007239">
    <property type="component" value="Chromosome"/>
</dbReference>
<dbReference type="eggNOG" id="COG0573">
    <property type="taxonomic scope" value="Bacteria"/>
</dbReference>
<evidence type="ECO:0000256" key="1">
    <source>
        <dbReference type="ARBA" id="ARBA00004651"/>
    </source>
</evidence>
<evidence type="ECO:0000256" key="6">
    <source>
        <dbReference type="ARBA" id="ARBA00022989"/>
    </source>
</evidence>
<evidence type="ECO:0000256" key="9">
    <source>
        <dbReference type="RuleBase" id="RU363054"/>
    </source>
</evidence>
<dbReference type="PANTHER" id="PTHR30425">
    <property type="entry name" value="PHOSPHATE TRANSPORT SYSTEM PERMEASE PROTEIN PST"/>
    <property type="match status" value="1"/>
</dbReference>
<keyword evidence="9" id="KW-0592">Phosphate transport</keyword>
<keyword evidence="4 9" id="KW-1003">Cell membrane</keyword>
<dbReference type="EMBL" id="CP002739">
    <property type="protein sequence ID" value="AEF17112.1"/>
    <property type="molecule type" value="Genomic_DNA"/>
</dbReference>
<keyword evidence="5 8" id="KW-0812">Transmembrane</keyword>
<dbReference type="RefSeq" id="WP_013787854.1">
    <property type="nucleotide sequence ID" value="NC_015555.1"/>
</dbReference>
<proteinExistence type="inferred from homology"/>
<dbReference type="NCBIfam" id="TIGR02138">
    <property type="entry name" value="phosphate_pstC"/>
    <property type="match status" value="1"/>
</dbReference>
<evidence type="ECO:0000256" key="7">
    <source>
        <dbReference type="ARBA" id="ARBA00023136"/>
    </source>
</evidence>
<keyword evidence="12" id="KW-1185">Reference proteome</keyword>
<organism evidence="11 12">
    <name type="scientific">Thermoanaerobacterium xylanolyticum (strain ATCC 49914 / DSM 7097 / LX-11)</name>
    <dbReference type="NCBI Taxonomy" id="858215"/>
    <lineage>
        <taxon>Bacteria</taxon>
        <taxon>Bacillati</taxon>
        <taxon>Bacillota</taxon>
        <taxon>Clostridia</taxon>
        <taxon>Thermoanaerobacterales</taxon>
        <taxon>Thermoanaerobacteraceae</taxon>
        <taxon>Thermoanaerobacterium</taxon>
    </lineage>
</organism>
<keyword evidence="6 8" id="KW-1133">Transmembrane helix</keyword>
<gene>
    <name evidence="11" type="ordered locus">Thexy_1079</name>
</gene>
<dbReference type="GO" id="GO:0006817">
    <property type="term" value="P:phosphate ion transport"/>
    <property type="evidence" value="ECO:0007669"/>
    <property type="project" value="UniProtKB-KW"/>
</dbReference>
<dbReference type="InterPro" id="IPR000515">
    <property type="entry name" value="MetI-like"/>
</dbReference>
<evidence type="ECO:0000256" key="3">
    <source>
        <dbReference type="ARBA" id="ARBA00022448"/>
    </source>
</evidence>
<dbReference type="PROSITE" id="PS50928">
    <property type="entry name" value="ABC_TM1"/>
    <property type="match status" value="1"/>
</dbReference>
<evidence type="ECO:0000313" key="12">
    <source>
        <dbReference type="Proteomes" id="UP000007239"/>
    </source>
</evidence>
<feature type="transmembrane region" description="Helical" evidence="8">
    <location>
        <begin position="124"/>
        <end position="145"/>
    </location>
</feature>
<evidence type="ECO:0000256" key="4">
    <source>
        <dbReference type="ARBA" id="ARBA00022475"/>
    </source>
</evidence>
<keyword evidence="7 8" id="KW-0472">Membrane</keyword>
<protein>
    <recommendedName>
        <fullName evidence="9">Phosphate transport system permease protein</fullName>
    </recommendedName>
</protein>
<dbReference type="STRING" id="858215.Thexy_1079"/>
<dbReference type="HOGENOM" id="CLU_033621_1_0_9"/>
<reference evidence="11" key="1">
    <citation type="submission" date="2011-05" db="EMBL/GenBank/DDBJ databases">
        <title>Complete sequence of Thermoanaerobacterium xylanolyticum LX-11.</title>
        <authorList>
            <consortium name="US DOE Joint Genome Institute"/>
            <person name="Lucas S."/>
            <person name="Han J."/>
            <person name="Lapidus A."/>
            <person name="Cheng J.-F."/>
            <person name="Goodwin L."/>
            <person name="Pitluck S."/>
            <person name="Peters L."/>
            <person name="Mikhailova N."/>
            <person name="Lu M."/>
            <person name="Han C."/>
            <person name="Tapia R."/>
            <person name="Land M."/>
            <person name="Hauser L."/>
            <person name="Kyrpides N."/>
            <person name="Ivanova N."/>
            <person name="Pagani I."/>
            <person name="Hemme C."/>
            <person name="Woyke T."/>
        </authorList>
    </citation>
    <scope>NUCLEOTIDE SEQUENCE</scope>
    <source>
        <strain evidence="11">LX-11</strain>
    </source>
</reference>
<dbReference type="Pfam" id="PF00528">
    <property type="entry name" value="BPD_transp_1"/>
    <property type="match status" value="1"/>
</dbReference>